<dbReference type="EMBL" id="JANJQO010003380">
    <property type="protein sequence ID" value="KAJ2960899.1"/>
    <property type="molecule type" value="Genomic_DNA"/>
</dbReference>
<name>A0ACC1MCR8_9HYPO</name>
<reference evidence="1" key="1">
    <citation type="submission" date="2022-08" db="EMBL/GenBank/DDBJ databases">
        <title>Genome Sequence of Lecanicillium fungicola.</title>
        <authorList>
            <person name="Buettner E."/>
        </authorList>
    </citation>
    <scope>NUCLEOTIDE SEQUENCE</scope>
    <source>
        <strain evidence="1">Babe33</strain>
    </source>
</reference>
<sequence>MDMKLLWFFTANTAKSFVDETHDRNGFGTTMQTLVVQEALDQPFLLKTLFALAGLHMQYLGQGVDDKMILRYRAEAFRDYRSAIENATPASMQALLANAVLIEVLPCDMFRDPETPDLYILDWILLWRGIHSVISLLGKKPTKAAWKSGTGTLLIREPLRIDGALDAVPVALIQMVDSITSDENDPDYPIAEAYRDTLSLLGALYKRLCTDDKYAETFRILTWVTFLPEEFIQATRRKAPRALVILGHYGGFLKLLQTLWWARGVGDRCIRDIIAYLGPEWHHEMEIPAAVSLATNDEEIKQILLTPARCRPIVGLPLLIPGLAEM</sequence>
<organism evidence="1 2">
    <name type="scientific">Zarea fungicola</name>
    <dbReference type="NCBI Taxonomy" id="93591"/>
    <lineage>
        <taxon>Eukaryota</taxon>
        <taxon>Fungi</taxon>
        <taxon>Dikarya</taxon>
        <taxon>Ascomycota</taxon>
        <taxon>Pezizomycotina</taxon>
        <taxon>Sordariomycetes</taxon>
        <taxon>Hypocreomycetidae</taxon>
        <taxon>Hypocreales</taxon>
        <taxon>Cordycipitaceae</taxon>
        <taxon>Zarea</taxon>
    </lineage>
</organism>
<protein>
    <submittedName>
        <fullName evidence="1">Uncharacterized protein</fullName>
    </submittedName>
</protein>
<evidence type="ECO:0000313" key="1">
    <source>
        <dbReference type="EMBL" id="KAJ2960899.1"/>
    </source>
</evidence>
<accession>A0ACC1MCR8</accession>
<keyword evidence="2" id="KW-1185">Reference proteome</keyword>
<comment type="caution">
    <text evidence="1">The sequence shown here is derived from an EMBL/GenBank/DDBJ whole genome shotgun (WGS) entry which is preliminary data.</text>
</comment>
<dbReference type="Proteomes" id="UP001143910">
    <property type="component" value="Unassembled WGS sequence"/>
</dbReference>
<proteinExistence type="predicted"/>
<gene>
    <name evidence="1" type="ORF">NQ176_g11025</name>
</gene>
<evidence type="ECO:0000313" key="2">
    <source>
        <dbReference type="Proteomes" id="UP001143910"/>
    </source>
</evidence>